<dbReference type="VEuPathDB" id="TriTrypDB:TRSC58_05881"/>
<comment type="caution">
    <text evidence="2">The sequence shown here is derived from an EMBL/GenBank/DDBJ whole genome shotgun (WGS) entry which is preliminary data.</text>
</comment>
<dbReference type="AlphaFoldDB" id="A0A061IX30"/>
<keyword evidence="3" id="KW-1185">Reference proteome</keyword>
<proteinExistence type="predicted"/>
<protein>
    <submittedName>
        <fullName evidence="2">Uncharacterized protein</fullName>
    </submittedName>
</protein>
<dbReference type="EMBL" id="AUPL01005881">
    <property type="protein sequence ID" value="ESL06446.1"/>
    <property type="molecule type" value="Genomic_DNA"/>
</dbReference>
<evidence type="ECO:0000256" key="1">
    <source>
        <dbReference type="SAM" id="MobiDB-lite"/>
    </source>
</evidence>
<organism evidence="2 3">
    <name type="scientific">Trypanosoma rangeli SC58</name>
    <dbReference type="NCBI Taxonomy" id="429131"/>
    <lineage>
        <taxon>Eukaryota</taxon>
        <taxon>Discoba</taxon>
        <taxon>Euglenozoa</taxon>
        <taxon>Kinetoplastea</taxon>
        <taxon>Metakinetoplastina</taxon>
        <taxon>Trypanosomatida</taxon>
        <taxon>Trypanosomatidae</taxon>
        <taxon>Trypanosoma</taxon>
        <taxon>Herpetosoma</taxon>
    </lineage>
</organism>
<evidence type="ECO:0000313" key="3">
    <source>
        <dbReference type="Proteomes" id="UP000031737"/>
    </source>
</evidence>
<feature type="region of interest" description="Disordered" evidence="1">
    <location>
        <begin position="52"/>
        <end position="73"/>
    </location>
</feature>
<evidence type="ECO:0000313" key="2">
    <source>
        <dbReference type="EMBL" id="ESL06446.1"/>
    </source>
</evidence>
<feature type="compositionally biased region" description="Acidic residues" evidence="1">
    <location>
        <begin position="52"/>
        <end position="64"/>
    </location>
</feature>
<accession>A0A061IX30</accession>
<sequence length="722" mass="78998">MSIDASSPPPPPLRDIALLAHVLAQLYEFCSFPPNNVRQESFGAEMTEELEEETVKEETEEEETNLLNDGTAADESDEFREPLLIVTKQAFSTLGDVACSSLQQLGDSRDGPTFTQILPKEVVMLVQSFEKVGVRHHTFLYEVVPFVRDMSAAMEPLELSLLLNAFARLGAWNGRVLNTLASNVAKQVSTCSLKQCQSILKALQLSGFLSRGVLFSTTAYKTSLEQDWRPACAPVTQASINPLVLLAISVVERMTTLIERPESVPAMLETQSLEDVAAVVRVLGFFDQPPQPAFDTYFEMAVKLLLARKHTLDDGSPRKQRNWLMIALALNGYVGKLRGYQRQCISAQAIAYAVTSHQTASISLSPGLRLMPEEKVAELYCACCACALVYHGEFYPEEAAPFLEVISEKLRDEDVARNPRRVSSVLRHLTKISCRHIGAPCIVYRNALDSARRLAAQLQGAVVEERSETAPLCSSSAAAVVMEVLSMSHLLALPSSMGETQELSQVLSFFADELRRNDVSQLSAAEGSVLVLATAVGTATTTSCPVNVAWLDEVQHVILLKEKQMSVHDAVNILLAGALCRDERIVRTETVKLASRVLVGQMGKTDSTGLWLLPNLYCLTTAGDACFMAWCTRLQEAAADGASASVAGSVLEIFERVLPALLRAMRSAAKDATPTLCWKCRADVVEQYRRHALTCGEDAGLTEVLAKLLEEQELCVSLHSTN</sequence>
<name>A0A061IX30_TRYRA</name>
<reference evidence="2 3" key="1">
    <citation type="submission" date="2013-07" db="EMBL/GenBank/DDBJ databases">
        <authorList>
            <person name="Stoco P.H."/>
            <person name="Wagner G."/>
            <person name="Gerber A."/>
            <person name="Zaha A."/>
            <person name="Thompson C."/>
            <person name="Bartholomeu D.C."/>
            <person name="Luckemeyer D.D."/>
            <person name="Bahia D."/>
            <person name="Loreto E."/>
            <person name="Prestes E.B."/>
            <person name="Lima F.M."/>
            <person name="Rodrigues-Luiz G."/>
            <person name="Vallejo G.A."/>
            <person name="Filho J.F."/>
            <person name="Monteiro K.M."/>
            <person name="Tyler K.M."/>
            <person name="de Almeida L.G."/>
            <person name="Ortiz M.F."/>
            <person name="Siervo M.A."/>
            <person name="de Moraes M.H."/>
            <person name="Cunha O.L."/>
            <person name="Mendonca-Neto R."/>
            <person name="Silva R."/>
            <person name="Teixeira S.M."/>
            <person name="Murta S.M."/>
            <person name="Sincero T.C."/>
            <person name="Mendes T.A."/>
            <person name="Urmenyi T.P."/>
            <person name="Silva V.G."/>
            <person name="da Rocha W.D."/>
            <person name="Andersson B."/>
            <person name="Romanha A.J."/>
            <person name="Steindel M."/>
            <person name="de Vasconcelos A.T."/>
            <person name="Grisard E.C."/>
        </authorList>
    </citation>
    <scope>NUCLEOTIDE SEQUENCE [LARGE SCALE GENOMIC DNA]</scope>
    <source>
        <strain evidence="2 3">SC58</strain>
    </source>
</reference>
<dbReference type="OrthoDB" id="273427at2759"/>
<dbReference type="Proteomes" id="UP000031737">
    <property type="component" value="Unassembled WGS sequence"/>
</dbReference>
<gene>
    <name evidence="2" type="ORF">TRSC58_05881</name>
</gene>